<evidence type="ECO:0000313" key="3">
    <source>
        <dbReference type="Proteomes" id="UP000036681"/>
    </source>
</evidence>
<comment type="similarity">
    <text evidence="1">Belongs to the peptidase C1 family.</text>
</comment>
<dbReference type="InterPro" id="IPR038765">
    <property type="entry name" value="Papain-like_cys_pep_sf"/>
</dbReference>
<name>A0A0M3HG82_ASCLU</name>
<organism evidence="3 4">
    <name type="scientific">Ascaris lumbricoides</name>
    <name type="common">Giant roundworm</name>
    <dbReference type="NCBI Taxonomy" id="6252"/>
    <lineage>
        <taxon>Eukaryota</taxon>
        <taxon>Metazoa</taxon>
        <taxon>Ecdysozoa</taxon>
        <taxon>Nematoda</taxon>
        <taxon>Chromadorea</taxon>
        <taxon>Rhabditida</taxon>
        <taxon>Spirurina</taxon>
        <taxon>Ascaridomorpha</taxon>
        <taxon>Ascaridoidea</taxon>
        <taxon>Ascarididae</taxon>
        <taxon>Ascaris</taxon>
    </lineage>
</organism>
<dbReference type="SUPFAM" id="SSF54001">
    <property type="entry name" value="Cysteine proteinases"/>
    <property type="match status" value="1"/>
</dbReference>
<dbReference type="AlphaFoldDB" id="A0A0M3HG82"/>
<proteinExistence type="inferred from homology"/>
<dbReference type="InterPro" id="IPR013128">
    <property type="entry name" value="Peptidase_C1A"/>
</dbReference>
<dbReference type="Gene3D" id="3.90.70.10">
    <property type="entry name" value="Cysteine proteinases"/>
    <property type="match status" value="1"/>
</dbReference>
<reference evidence="4" key="1">
    <citation type="submission" date="2017-02" db="UniProtKB">
        <authorList>
            <consortium name="WormBaseParasite"/>
        </authorList>
    </citation>
    <scope>IDENTIFICATION</scope>
</reference>
<protein>
    <submittedName>
        <fullName evidence="4">Pept_C1 domain-containing protein</fullName>
    </submittedName>
</protein>
<feature type="domain" description="Peptidase C1A papain C-terminal" evidence="2">
    <location>
        <begin position="6"/>
        <end position="138"/>
    </location>
</feature>
<evidence type="ECO:0000313" key="4">
    <source>
        <dbReference type="WBParaSite" id="ALUE_0000052701-mRNA-1"/>
    </source>
</evidence>
<dbReference type="GO" id="GO:0008234">
    <property type="term" value="F:cysteine-type peptidase activity"/>
    <property type="evidence" value="ECO:0007669"/>
    <property type="project" value="InterPro"/>
</dbReference>
<dbReference type="InterPro" id="IPR000668">
    <property type="entry name" value="Peptidase_C1A_C"/>
</dbReference>
<keyword evidence="3" id="KW-1185">Reference proteome</keyword>
<evidence type="ECO:0000256" key="1">
    <source>
        <dbReference type="ARBA" id="ARBA00008455"/>
    </source>
</evidence>
<dbReference type="Proteomes" id="UP000036681">
    <property type="component" value="Unplaced"/>
</dbReference>
<dbReference type="Pfam" id="PF00112">
    <property type="entry name" value="Peptidase_C1"/>
    <property type="match status" value="1"/>
</dbReference>
<sequence>MIARCLQKHPNISKSNRECNSCWAFASVAVIESLHAIKTDELIDLSEQQLIECDPNSDGCIFGYPSTAYLVAKRRGLLTESQFSYRGVKDGACPPESGKIFVKLIQKIKPNADAIADYVYNFGPVSVSQFFYRFINQE</sequence>
<dbReference type="GO" id="GO:0006508">
    <property type="term" value="P:proteolysis"/>
    <property type="evidence" value="ECO:0007669"/>
    <property type="project" value="InterPro"/>
</dbReference>
<dbReference type="WBParaSite" id="ALUE_0000052701-mRNA-1">
    <property type="protein sequence ID" value="ALUE_0000052701-mRNA-1"/>
    <property type="gene ID" value="ALUE_0000052701"/>
</dbReference>
<accession>A0A0M3HG82</accession>
<evidence type="ECO:0000259" key="2">
    <source>
        <dbReference type="SMART" id="SM00645"/>
    </source>
</evidence>
<dbReference type="PANTHER" id="PTHR12411">
    <property type="entry name" value="CYSTEINE PROTEASE FAMILY C1-RELATED"/>
    <property type="match status" value="1"/>
</dbReference>
<dbReference type="SMART" id="SM00645">
    <property type="entry name" value="Pept_C1"/>
    <property type="match status" value="1"/>
</dbReference>